<proteinExistence type="predicted"/>
<evidence type="ECO:0000259" key="5">
    <source>
        <dbReference type="PROSITE" id="PS50932"/>
    </source>
</evidence>
<name>A0AAC8YFK8_9ACTN</name>
<dbReference type="Gene3D" id="3.40.50.2300">
    <property type="match status" value="2"/>
</dbReference>
<dbReference type="CDD" id="cd06288">
    <property type="entry name" value="PBP1_sucrose_transcription_regulator"/>
    <property type="match status" value="1"/>
</dbReference>
<reference evidence="6 8" key="2">
    <citation type="submission" date="2016-02" db="EMBL/GenBank/DDBJ databases">
        <title>Complete Genome Sequence of Propionibacterium acidipropionici ATCC 55737.</title>
        <authorList>
            <person name="Luna Flores C.H."/>
            <person name="Nielsen L.K."/>
            <person name="Marcellin E."/>
        </authorList>
    </citation>
    <scope>NUCLEOTIDE SEQUENCE [LARGE SCALE GENOMIC DNA]</scope>
    <source>
        <strain evidence="6 8">ATCC 55737</strain>
    </source>
</reference>
<dbReference type="EMBL" id="CP014352">
    <property type="protein sequence ID" value="AMS05630.1"/>
    <property type="molecule type" value="Genomic_DNA"/>
</dbReference>
<dbReference type="CDD" id="cd01392">
    <property type="entry name" value="HTH_LacI"/>
    <property type="match status" value="1"/>
</dbReference>
<protein>
    <recommendedName>
        <fullName evidence="5">HTH lacI-type domain-containing protein</fullName>
    </recommendedName>
</protein>
<accession>A0AAC8YFK8</accession>
<keyword evidence="4" id="KW-0804">Transcription</keyword>
<dbReference type="SUPFAM" id="SSF53822">
    <property type="entry name" value="Periplasmic binding protein-like I"/>
    <property type="match status" value="1"/>
</dbReference>
<dbReference type="InterPro" id="IPR028082">
    <property type="entry name" value="Peripla_BP_I"/>
</dbReference>
<evidence type="ECO:0000256" key="2">
    <source>
        <dbReference type="ARBA" id="ARBA00023015"/>
    </source>
</evidence>
<dbReference type="RefSeq" id="WP_062819694.1">
    <property type="nucleotide sequence ID" value="NZ_CP014352.1"/>
</dbReference>
<dbReference type="Proteomes" id="UP000178666">
    <property type="component" value="Chromosome"/>
</dbReference>
<keyword evidence="1" id="KW-0678">Repressor</keyword>
<reference evidence="7 9" key="1">
    <citation type="journal article" date="2016" name="Plant Dis.">
        <title>Improved production of propionic acid using genome shuffling.</title>
        <authorList>
            <person name="Luna-Flores C.H."/>
            <person name="Palfreyman R.W."/>
            <person name="Kromer J.O."/>
            <person name="Nielsen L.K."/>
            <person name="Marcellin E."/>
        </authorList>
    </citation>
    <scope>NUCLEOTIDE SEQUENCE [LARGE SCALE GENOMIC DNA]</scope>
    <source>
        <strain evidence="7 9">F3E8</strain>
    </source>
</reference>
<dbReference type="GO" id="GO:0003700">
    <property type="term" value="F:DNA-binding transcription factor activity"/>
    <property type="evidence" value="ECO:0007669"/>
    <property type="project" value="TreeGrafter"/>
</dbReference>
<evidence type="ECO:0000256" key="3">
    <source>
        <dbReference type="ARBA" id="ARBA00023125"/>
    </source>
</evidence>
<evidence type="ECO:0000313" key="9">
    <source>
        <dbReference type="Proteomes" id="UP000178666"/>
    </source>
</evidence>
<dbReference type="Proteomes" id="UP000075221">
    <property type="component" value="Chromosome"/>
</dbReference>
<evidence type="ECO:0000313" key="6">
    <source>
        <dbReference type="EMBL" id="AMS05630.1"/>
    </source>
</evidence>
<dbReference type="PANTHER" id="PTHR30146">
    <property type="entry name" value="LACI-RELATED TRANSCRIPTIONAL REPRESSOR"/>
    <property type="match status" value="1"/>
</dbReference>
<gene>
    <name evidence="7" type="ORF">A8L58_10820</name>
    <name evidence="6" type="ORF">AXH35_09380</name>
</gene>
<keyword evidence="3" id="KW-0238">DNA-binding</keyword>
<organism evidence="6 8">
    <name type="scientific">Acidipropionibacterium acidipropionici</name>
    <dbReference type="NCBI Taxonomy" id="1748"/>
    <lineage>
        <taxon>Bacteria</taxon>
        <taxon>Bacillati</taxon>
        <taxon>Actinomycetota</taxon>
        <taxon>Actinomycetes</taxon>
        <taxon>Propionibacteriales</taxon>
        <taxon>Propionibacteriaceae</taxon>
        <taxon>Acidipropionibacterium</taxon>
    </lineage>
</organism>
<evidence type="ECO:0000256" key="4">
    <source>
        <dbReference type="ARBA" id="ARBA00023163"/>
    </source>
</evidence>
<dbReference type="Pfam" id="PF00356">
    <property type="entry name" value="LacI"/>
    <property type="match status" value="1"/>
</dbReference>
<evidence type="ECO:0000313" key="8">
    <source>
        <dbReference type="Proteomes" id="UP000075221"/>
    </source>
</evidence>
<keyword evidence="2" id="KW-0805">Transcription regulation</keyword>
<dbReference type="SMART" id="SM00354">
    <property type="entry name" value="HTH_LACI"/>
    <property type="match status" value="1"/>
</dbReference>
<evidence type="ECO:0000256" key="1">
    <source>
        <dbReference type="ARBA" id="ARBA00022491"/>
    </source>
</evidence>
<dbReference type="InterPro" id="IPR000843">
    <property type="entry name" value="HTH_LacI"/>
</dbReference>
<dbReference type="Gene3D" id="1.10.260.40">
    <property type="entry name" value="lambda repressor-like DNA-binding domains"/>
    <property type="match status" value="1"/>
</dbReference>
<dbReference type="SUPFAM" id="SSF47413">
    <property type="entry name" value="lambda repressor-like DNA-binding domains"/>
    <property type="match status" value="1"/>
</dbReference>
<evidence type="ECO:0000313" key="7">
    <source>
        <dbReference type="EMBL" id="AOZ47099.1"/>
    </source>
</evidence>
<dbReference type="PROSITE" id="PS50932">
    <property type="entry name" value="HTH_LACI_2"/>
    <property type="match status" value="1"/>
</dbReference>
<dbReference type="PANTHER" id="PTHR30146:SF148">
    <property type="entry name" value="HTH-TYPE TRANSCRIPTIONAL REPRESSOR PURR-RELATED"/>
    <property type="match status" value="1"/>
</dbReference>
<sequence>MARKVTSQDVAREAGVSRSAVSMVLNGRAEGAISAVNQKAVREAAERLGYRPNRIAQSLRDQTSHTIGVISDSIVTGAFGGPMLAGASVRAAESDYVLLVMGSDGRTDRNAEFIDALLARQVDGLIYAAEGMTAWAPPRIFRREPHILLNAFDPSGGSTGVVCDEVEGGYRATCLLLDAGHRDIVALTGTPDVEATGRRSAGHQRALAEAGIRGRELVCGWEIDRGLDLGTRVLEAEDRPTGVVCANDRVAAGVLLAAARLGLRVPEDVSVVGYDDDPNVAPQLGLSTVGIPHREMGVRAVDLLLGSLGEASLPGGEVVVPTPVMRRGSVAPPSR</sequence>
<feature type="domain" description="HTH lacI-type" evidence="5">
    <location>
        <begin position="5"/>
        <end position="61"/>
    </location>
</feature>
<dbReference type="AlphaFoldDB" id="A0AAC8YFK8"/>
<dbReference type="InterPro" id="IPR046335">
    <property type="entry name" value="LacI/GalR-like_sensor"/>
</dbReference>
<dbReference type="InterPro" id="IPR010982">
    <property type="entry name" value="Lambda_DNA-bd_dom_sf"/>
</dbReference>
<dbReference type="EMBL" id="CP015970">
    <property type="protein sequence ID" value="AOZ47099.1"/>
    <property type="molecule type" value="Genomic_DNA"/>
</dbReference>
<dbReference type="Pfam" id="PF13377">
    <property type="entry name" value="Peripla_BP_3"/>
    <property type="match status" value="1"/>
</dbReference>
<keyword evidence="9" id="KW-1185">Reference proteome</keyword>
<dbReference type="GO" id="GO:0000976">
    <property type="term" value="F:transcription cis-regulatory region binding"/>
    <property type="evidence" value="ECO:0007669"/>
    <property type="project" value="TreeGrafter"/>
</dbReference>